<name>A0ABW2V2M8_9BACL</name>
<dbReference type="RefSeq" id="WP_138788021.1">
    <property type="nucleotide sequence ID" value="NZ_JBHTGQ010000023.1"/>
</dbReference>
<protein>
    <submittedName>
        <fullName evidence="3">Stage III sporulation protein AF</fullName>
    </submittedName>
</protein>
<evidence type="ECO:0000256" key="2">
    <source>
        <dbReference type="SAM" id="Phobius"/>
    </source>
</evidence>
<keyword evidence="2" id="KW-0812">Transmembrane</keyword>
<evidence type="ECO:0000256" key="1">
    <source>
        <dbReference type="SAM" id="MobiDB-lite"/>
    </source>
</evidence>
<organism evidence="3 4">
    <name type="scientific">Paenibacillus thermoaerophilus</name>
    <dbReference type="NCBI Taxonomy" id="1215385"/>
    <lineage>
        <taxon>Bacteria</taxon>
        <taxon>Bacillati</taxon>
        <taxon>Bacillota</taxon>
        <taxon>Bacilli</taxon>
        <taxon>Bacillales</taxon>
        <taxon>Paenibacillaceae</taxon>
        <taxon>Paenibacillus</taxon>
    </lineage>
</organism>
<feature type="compositionally biased region" description="Low complexity" evidence="1">
    <location>
        <begin position="185"/>
        <end position="211"/>
    </location>
</feature>
<reference evidence="4" key="1">
    <citation type="journal article" date="2019" name="Int. J. Syst. Evol. Microbiol.">
        <title>The Global Catalogue of Microorganisms (GCM) 10K type strain sequencing project: providing services to taxonomists for standard genome sequencing and annotation.</title>
        <authorList>
            <consortium name="The Broad Institute Genomics Platform"/>
            <consortium name="The Broad Institute Genome Sequencing Center for Infectious Disease"/>
            <person name="Wu L."/>
            <person name="Ma J."/>
        </authorList>
    </citation>
    <scope>NUCLEOTIDE SEQUENCE [LARGE SCALE GENOMIC DNA]</scope>
    <source>
        <strain evidence="4">JCM 18657</strain>
    </source>
</reference>
<dbReference type="Proteomes" id="UP001596528">
    <property type="component" value="Unassembled WGS sequence"/>
</dbReference>
<proteinExistence type="predicted"/>
<evidence type="ECO:0000313" key="3">
    <source>
        <dbReference type="EMBL" id="MFC7750364.1"/>
    </source>
</evidence>
<comment type="caution">
    <text evidence="3">The sequence shown here is derived from an EMBL/GenBank/DDBJ whole genome shotgun (WGS) entry which is preliminary data.</text>
</comment>
<sequence>MMEMLGTWLKQVILVVILATFADMLLPNQTFRKYARTVLSLFVLLVLLSPLVKLFQGAWDERRLMGSVENLAAAGTAVPQAETMPALEAVFREAERLKRSQEQRTAELVEARIADLVRGQVAAADPAAVPVDVRVRVGSNRNGEPELQRIEVVLAAASKPAQAGAGGASPPGGLRVEPVRVEPVAPANPGAAGSAAEQAERSVPAAAAPAAGGDGIDRLRRELASAWALPPDRIDIRRER</sequence>
<keyword evidence="4" id="KW-1185">Reference proteome</keyword>
<dbReference type="InterPro" id="IPR014245">
    <property type="entry name" value="Spore_III_AF"/>
</dbReference>
<dbReference type="EMBL" id="JBHTGQ010000023">
    <property type="protein sequence ID" value="MFC7750364.1"/>
    <property type="molecule type" value="Genomic_DNA"/>
</dbReference>
<feature type="transmembrane region" description="Helical" evidence="2">
    <location>
        <begin position="37"/>
        <end position="55"/>
    </location>
</feature>
<feature type="region of interest" description="Disordered" evidence="1">
    <location>
        <begin position="185"/>
        <end position="214"/>
    </location>
</feature>
<evidence type="ECO:0000313" key="4">
    <source>
        <dbReference type="Proteomes" id="UP001596528"/>
    </source>
</evidence>
<accession>A0ABW2V2M8</accession>
<keyword evidence="2" id="KW-1133">Transmembrane helix</keyword>
<dbReference type="Pfam" id="PF09581">
    <property type="entry name" value="Spore_III_AF"/>
    <property type="match status" value="1"/>
</dbReference>
<keyword evidence="2" id="KW-0472">Membrane</keyword>
<dbReference type="NCBIfam" id="TIGR02896">
    <property type="entry name" value="spore_III_AF"/>
    <property type="match status" value="1"/>
</dbReference>
<gene>
    <name evidence="3" type="primary">spoIIIAF</name>
    <name evidence="3" type="ORF">ACFQWB_10540</name>
</gene>